<name>A0A3R6GXZ9_9FIRM</name>
<evidence type="ECO:0000313" key="2">
    <source>
        <dbReference type="EMBL" id="RHG28611.1"/>
    </source>
</evidence>
<dbReference type="PANTHER" id="PTHR43245">
    <property type="entry name" value="BIFUNCTIONAL POLYMYXIN RESISTANCE PROTEIN ARNA"/>
    <property type="match status" value="1"/>
</dbReference>
<evidence type="ECO:0000313" key="3">
    <source>
        <dbReference type="Proteomes" id="UP000284051"/>
    </source>
</evidence>
<dbReference type="Gene3D" id="3.40.50.720">
    <property type="entry name" value="NAD(P)-binding Rossmann-like Domain"/>
    <property type="match status" value="1"/>
</dbReference>
<reference evidence="2 3" key="1">
    <citation type="submission" date="2018-08" db="EMBL/GenBank/DDBJ databases">
        <title>A genome reference for cultivated species of the human gut microbiota.</title>
        <authorList>
            <person name="Zou Y."/>
            <person name="Xue W."/>
            <person name="Luo G."/>
        </authorList>
    </citation>
    <scope>NUCLEOTIDE SEQUENCE [LARGE SCALE GENOMIC DNA]</scope>
    <source>
        <strain evidence="2 3">AM22-21LB</strain>
    </source>
</reference>
<feature type="domain" description="NAD-dependent epimerase/dehydratase" evidence="1">
    <location>
        <begin position="4"/>
        <end position="251"/>
    </location>
</feature>
<dbReference type="InterPro" id="IPR050177">
    <property type="entry name" value="Lipid_A_modif_metabolic_enz"/>
</dbReference>
<proteinExistence type="predicted"/>
<sequence>MKKIIIFGATGNVGSYVLKYAREYFNPEEYEVIASGRRRTDFFEKQGIPYYSVDISREEEFEKLPKEDVYAVIYLAAVIPSYMEEYNPESYIKTNIVGTYHVLEYCRRVHADRILFSTTVFDISLFATDGTVLKPDLPYNFSYKGDHAVYVITKNTAIELLEHYHQEYGLKKFVFRFPTIYSYSPYHYYFPNGKKTLRPVYRMIELAMKGEPIELWGNPDYSKDMVHVYDCAQMLCKAVEADREEGFYNVGTGIPVTLKEQIETIIEVFSPKDHPSQIVYRPDLPASGGFLMDVENAKKELGYEPQYDCRKLFEDYKAEMKINRFKELRKQD</sequence>
<comment type="caution">
    <text evidence="2">The sequence shown here is derived from an EMBL/GenBank/DDBJ whole genome shotgun (WGS) entry which is preliminary data.</text>
</comment>
<dbReference type="RefSeq" id="WP_118772404.1">
    <property type="nucleotide sequence ID" value="NZ_CP097279.1"/>
</dbReference>
<dbReference type="SUPFAM" id="SSF51735">
    <property type="entry name" value="NAD(P)-binding Rossmann-fold domains"/>
    <property type="match status" value="1"/>
</dbReference>
<dbReference type="AlphaFoldDB" id="A0A3R6GXZ9"/>
<dbReference type="EMBL" id="QRID01000007">
    <property type="protein sequence ID" value="RHG28611.1"/>
    <property type="molecule type" value="Genomic_DNA"/>
</dbReference>
<dbReference type="InterPro" id="IPR001509">
    <property type="entry name" value="Epimerase_deHydtase"/>
</dbReference>
<gene>
    <name evidence="2" type="ORF">DW264_09160</name>
</gene>
<protein>
    <submittedName>
        <fullName evidence="2">NAD(P)-dependent oxidoreductase</fullName>
    </submittedName>
</protein>
<dbReference type="InterPro" id="IPR036291">
    <property type="entry name" value="NAD(P)-bd_dom_sf"/>
</dbReference>
<dbReference type="Proteomes" id="UP000284051">
    <property type="component" value="Unassembled WGS sequence"/>
</dbReference>
<accession>A0A3R6GXZ9</accession>
<organism evidence="2 3">
    <name type="scientific">Roseburia intestinalis</name>
    <dbReference type="NCBI Taxonomy" id="166486"/>
    <lineage>
        <taxon>Bacteria</taxon>
        <taxon>Bacillati</taxon>
        <taxon>Bacillota</taxon>
        <taxon>Clostridia</taxon>
        <taxon>Lachnospirales</taxon>
        <taxon>Lachnospiraceae</taxon>
        <taxon>Roseburia</taxon>
    </lineage>
</organism>
<evidence type="ECO:0000259" key="1">
    <source>
        <dbReference type="Pfam" id="PF01370"/>
    </source>
</evidence>
<dbReference type="Pfam" id="PF01370">
    <property type="entry name" value="Epimerase"/>
    <property type="match status" value="1"/>
</dbReference>